<keyword evidence="2" id="KW-0378">Hydrolase</keyword>
<dbReference type="Proteomes" id="UP000075613">
    <property type="component" value="Unassembled WGS sequence"/>
</dbReference>
<reference evidence="2 3" key="1">
    <citation type="journal article" date="2015" name="Int. J. Syst. Evol. Microbiol.">
        <title>Burkholderia monticola sp. nov., isolated from mountain soil.</title>
        <authorList>
            <person name="Baek I."/>
            <person name="Seo B."/>
            <person name="Lee I."/>
            <person name="Yi H."/>
            <person name="Chun J."/>
        </authorList>
    </citation>
    <scope>NUCLEOTIDE SEQUENCE [LARGE SCALE GENOMIC DNA]</scope>
    <source>
        <strain evidence="2 3">JC2948</strain>
    </source>
</reference>
<evidence type="ECO:0000313" key="2">
    <source>
        <dbReference type="EMBL" id="KXU84240.1"/>
    </source>
</evidence>
<dbReference type="PANTHER" id="PTHR43689:SF8">
    <property type="entry name" value="ALPHA_BETA-HYDROLASES SUPERFAMILY PROTEIN"/>
    <property type="match status" value="1"/>
</dbReference>
<feature type="domain" description="AB hydrolase-1" evidence="1">
    <location>
        <begin position="41"/>
        <end position="228"/>
    </location>
</feature>
<evidence type="ECO:0000313" key="3">
    <source>
        <dbReference type="Proteomes" id="UP000075613"/>
    </source>
</evidence>
<accession>A0A149PGS4</accession>
<dbReference type="SUPFAM" id="SSF53474">
    <property type="entry name" value="alpha/beta-Hydrolases"/>
    <property type="match status" value="1"/>
</dbReference>
<dbReference type="InterPro" id="IPR029058">
    <property type="entry name" value="AB_hydrolase_fold"/>
</dbReference>
<dbReference type="InterPro" id="IPR000073">
    <property type="entry name" value="AB_hydrolase_1"/>
</dbReference>
<evidence type="ECO:0000259" key="1">
    <source>
        <dbReference type="Pfam" id="PF12697"/>
    </source>
</evidence>
<dbReference type="EMBL" id="LRBG01000037">
    <property type="protein sequence ID" value="KXU84240.1"/>
    <property type="molecule type" value="Genomic_DNA"/>
</dbReference>
<name>A0A149PGS4_9BURK</name>
<protein>
    <submittedName>
        <fullName evidence="2">Lactone hydrolase</fullName>
    </submittedName>
</protein>
<sequence>MKTDPTLVMIPCFAGAPWQLDQLSDLQGRPMRTLRLPDDVCELETLADFIADQVKDLDSYVLVGDSYGAVCSIAVATRQPTGLKGLVLSGGFARNPITSPLLKTLAALAPFFPGPFYRQTTLRVHAAQLASSFDKEGEIPWSTGKSRAFFIRETPHRAYVNRMRSIGKMDYTVQLKRIEVPTLILTPAQDRLIGKEAAGTLLNGIKDSQEVVMPRTGHMFRFSHPGAYSREIRKFLERASL</sequence>
<gene>
    <name evidence="2" type="ORF">CI15_27590</name>
</gene>
<dbReference type="OrthoDB" id="9796770at2"/>
<organism evidence="2 3">
    <name type="scientific">Paraburkholderia monticola</name>
    <dbReference type="NCBI Taxonomy" id="1399968"/>
    <lineage>
        <taxon>Bacteria</taxon>
        <taxon>Pseudomonadati</taxon>
        <taxon>Pseudomonadota</taxon>
        <taxon>Betaproteobacteria</taxon>
        <taxon>Burkholderiales</taxon>
        <taxon>Burkholderiaceae</taxon>
        <taxon>Paraburkholderia</taxon>
    </lineage>
</organism>
<dbReference type="RefSeq" id="WP_062134061.1">
    <property type="nucleotide sequence ID" value="NZ_LRBG01000037.1"/>
</dbReference>
<dbReference type="GO" id="GO:0016787">
    <property type="term" value="F:hydrolase activity"/>
    <property type="evidence" value="ECO:0007669"/>
    <property type="project" value="UniProtKB-KW"/>
</dbReference>
<dbReference type="AlphaFoldDB" id="A0A149PGS4"/>
<proteinExistence type="predicted"/>
<comment type="caution">
    <text evidence="2">The sequence shown here is derived from an EMBL/GenBank/DDBJ whole genome shotgun (WGS) entry which is preliminary data.</text>
</comment>
<dbReference type="STRING" id="1399968.CI15_27590"/>
<dbReference type="Gene3D" id="3.40.50.1820">
    <property type="entry name" value="alpha/beta hydrolase"/>
    <property type="match status" value="1"/>
</dbReference>
<dbReference type="PANTHER" id="PTHR43689">
    <property type="entry name" value="HYDROLASE"/>
    <property type="match status" value="1"/>
</dbReference>
<keyword evidence="3" id="KW-1185">Reference proteome</keyword>
<dbReference type="Pfam" id="PF12697">
    <property type="entry name" value="Abhydrolase_6"/>
    <property type="match status" value="1"/>
</dbReference>